<dbReference type="EMBL" id="CAJOBA010050223">
    <property type="protein sequence ID" value="CAF4232143.1"/>
    <property type="molecule type" value="Genomic_DNA"/>
</dbReference>
<dbReference type="GO" id="GO:0046872">
    <property type="term" value="F:metal ion binding"/>
    <property type="evidence" value="ECO:0007669"/>
    <property type="project" value="UniProtKB-KW"/>
</dbReference>
<evidence type="ECO:0000259" key="6">
    <source>
        <dbReference type="PROSITE" id="PS50023"/>
    </source>
</evidence>
<dbReference type="InterPro" id="IPR047244">
    <property type="entry name" value="ISL1/2-like_LIM1"/>
</dbReference>
<dbReference type="SUPFAM" id="SSF57716">
    <property type="entry name" value="Glucocorticoid receptor-like (DNA-binding domain)"/>
    <property type="match status" value="2"/>
</dbReference>
<organism evidence="7 9">
    <name type="scientific">Didymodactylos carnosus</name>
    <dbReference type="NCBI Taxonomy" id="1234261"/>
    <lineage>
        <taxon>Eukaryota</taxon>
        <taxon>Metazoa</taxon>
        <taxon>Spiralia</taxon>
        <taxon>Gnathifera</taxon>
        <taxon>Rotifera</taxon>
        <taxon>Eurotatoria</taxon>
        <taxon>Bdelloidea</taxon>
        <taxon>Philodinida</taxon>
        <taxon>Philodinidae</taxon>
        <taxon>Didymodactylos</taxon>
    </lineage>
</organism>
<dbReference type="Gene3D" id="2.10.110.10">
    <property type="entry name" value="Cysteine Rich Protein"/>
    <property type="match status" value="2"/>
</dbReference>
<gene>
    <name evidence="7" type="ORF">OVA965_LOCUS34188</name>
    <name evidence="8" type="ORF">TMI583_LOCUS35102</name>
</gene>
<dbReference type="InterPro" id="IPR001781">
    <property type="entry name" value="Znf_LIM"/>
</dbReference>
<sequence length="194" mass="22739">MCAGCGCQIFDQFILKVAPNMEWHADCLKCSECGQYLDENTTCFVRDGKTYCKLDYSRAEILKLFTSKCSRCHQYFTKNDFVMRAKYKIYHTECFRCDICDKLLLPGDEYSLKENEIYCRQDHDQLEETNKYQLENNSKSPTTLTNDCIESKNGKFRGEEEKKNAFFVFYYTKKKRCMRIAATTGTTIPVMTEV</sequence>
<dbReference type="GO" id="GO:0007409">
    <property type="term" value="P:axonogenesis"/>
    <property type="evidence" value="ECO:0007669"/>
    <property type="project" value="TreeGrafter"/>
</dbReference>
<dbReference type="CDD" id="cd09366">
    <property type="entry name" value="LIM1_Isl"/>
    <property type="match status" value="1"/>
</dbReference>
<dbReference type="Pfam" id="PF00412">
    <property type="entry name" value="LIM"/>
    <property type="match status" value="2"/>
</dbReference>
<dbReference type="PROSITE" id="PS50023">
    <property type="entry name" value="LIM_DOMAIN_2"/>
    <property type="match status" value="2"/>
</dbReference>
<dbReference type="Proteomes" id="UP000677228">
    <property type="component" value="Unassembled WGS sequence"/>
</dbReference>
<dbReference type="GO" id="GO:0048665">
    <property type="term" value="P:neuron fate specification"/>
    <property type="evidence" value="ECO:0007669"/>
    <property type="project" value="InterPro"/>
</dbReference>
<dbReference type="PANTHER" id="PTHR24204">
    <property type="entry name" value="INSULIN GENE ENHANCER PROTEIN"/>
    <property type="match status" value="1"/>
</dbReference>
<evidence type="ECO:0000256" key="5">
    <source>
        <dbReference type="PROSITE-ProRule" id="PRU00125"/>
    </source>
</evidence>
<keyword evidence="3 5" id="KW-0862">Zinc</keyword>
<evidence type="ECO:0000313" key="9">
    <source>
        <dbReference type="Proteomes" id="UP000677228"/>
    </source>
</evidence>
<reference evidence="7" key="1">
    <citation type="submission" date="2021-02" db="EMBL/GenBank/DDBJ databases">
        <authorList>
            <person name="Nowell W R."/>
        </authorList>
    </citation>
    <scope>NUCLEOTIDE SEQUENCE</scope>
</reference>
<dbReference type="Proteomes" id="UP000682733">
    <property type="component" value="Unassembled WGS sequence"/>
</dbReference>
<evidence type="ECO:0000313" key="8">
    <source>
        <dbReference type="EMBL" id="CAF4232143.1"/>
    </source>
</evidence>
<keyword evidence="4 5" id="KW-0440">LIM domain</keyword>
<evidence type="ECO:0000313" key="7">
    <source>
        <dbReference type="EMBL" id="CAF1434575.1"/>
    </source>
</evidence>
<dbReference type="SMART" id="SM00132">
    <property type="entry name" value="LIM"/>
    <property type="match status" value="2"/>
</dbReference>
<proteinExistence type="predicted"/>
<evidence type="ECO:0000256" key="1">
    <source>
        <dbReference type="ARBA" id="ARBA00004123"/>
    </source>
</evidence>
<dbReference type="GO" id="GO:0005634">
    <property type="term" value="C:nucleus"/>
    <property type="evidence" value="ECO:0007669"/>
    <property type="project" value="UniProtKB-SubCell"/>
</dbReference>
<protein>
    <recommendedName>
        <fullName evidence="6">LIM zinc-binding domain-containing protein</fullName>
    </recommendedName>
</protein>
<dbReference type="GO" id="GO:0000981">
    <property type="term" value="F:DNA-binding transcription factor activity, RNA polymerase II-specific"/>
    <property type="evidence" value="ECO:0007669"/>
    <property type="project" value="InterPro"/>
</dbReference>
<dbReference type="PROSITE" id="PS00478">
    <property type="entry name" value="LIM_DOMAIN_1"/>
    <property type="match status" value="2"/>
</dbReference>
<dbReference type="InterPro" id="IPR047169">
    <property type="entry name" value="ISL1/2-like"/>
</dbReference>
<comment type="subcellular location">
    <subcellularLocation>
        <location evidence="1">Nucleus</location>
    </subcellularLocation>
</comment>
<evidence type="ECO:0000256" key="2">
    <source>
        <dbReference type="ARBA" id="ARBA00022723"/>
    </source>
</evidence>
<evidence type="ECO:0000256" key="3">
    <source>
        <dbReference type="ARBA" id="ARBA00022833"/>
    </source>
</evidence>
<name>A0A8S2FDQ1_9BILA</name>
<dbReference type="PANTHER" id="PTHR24204:SF8">
    <property type="entry name" value="TAILUP, ISOFORM A"/>
    <property type="match status" value="1"/>
</dbReference>
<keyword evidence="2 5" id="KW-0479">Metal-binding</keyword>
<dbReference type="EMBL" id="CAJNOK010028430">
    <property type="protein sequence ID" value="CAF1434575.1"/>
    <property type="molecule type" value="Genomic_DNA"/>
</dbReference>
<comment type="caution">
    <text evidence="7">The sequence shown here is derived from an EMBL/GenBank/DDBJ whole genome shotgun (WGS) entry which is preliminary data.</text>
</comment>
<dbReference type="AlphaFoldDB" id="A0A8S2FDQ1"/>
<accession>A0A8S2FDQ1</accession>
<evidence type="ECO:0000256" key="4">
    <source>
        <dbReference type="ARBA" id="ARBA00023038"/>
    </source>
</evidence>
<feature type="domain" description="LIM zinc-binding" evidence="6">
    <location>
        <begin position="1"/>
        <end position="62"/>
    </location>
</feature>
<feature type="domain" description="LIM zinc-binding" evidence="6">
    <location>
        <begin position="67"/>
        <end position="129"/>
    </location>
</feature>
<dbReference type="FunFam" id="2.10.110.10:FF:000034">
    <property type="entry name" value="Insulin gene enhancer protein ISL"/>
    <property type="match status" value="1"/>
</dbReference>
<dbReference type="GO" id="GO:0045944">
    <property type="term" value="P:positive regulation of transcription by RNA polymerase II"/>
    <property type="evidence" value="ECO:0007669"/>
    <property type="project" value="InterPro"/>
</dbReference>